<reference evidence="3" key="1">
    <citation type="submission" date="2021-01" db="EMBL/GenBank/DDBJ databases">
        <authorList>
            <person name="Corre E."/>
            <person name="Pelletier E."/>
            <person name="Niang G."/>
            <person name="Scheremetjew M."/>
            <person name="Finn R."/>
            <person name="Kale V."/>
            <person name="Holt S."/>
            <person name="Cochrane G."/>
            <person name="Meng A."/>
            <person name="Brown T."/>
            <person name="Cohen L."/>
        </authorList>
    </citation>
    <scope>NUCLEOTIDE SEQUENCE</scope>
    <source>
        <strain evidence="3">UIO037</strain>
    </source>
</reference>
<dbReference type="PANTHER" id="PTHR23248:SF9">
    <property type="entry name" value="PHOSPHOLIPID SCRAMBLASE"/>
    <property type="match status" value="1"/>
</dbReference>
<proteinExistence type="inferred from homology"/>
<evidence type="ECO:0000256" key="2">
    <source>
        <dbReference type="RuleBase" id="RU363116"/>
    </source>
</evidence>
<evidence type="ECO:0000313" key="3">
    <source>
        <dbReference type="EMBL" id="CAE2214590.1"/>
    </source>
</evidence>
<dbReference type="InterPro" id="IPR005552">
    <property type="entry name" value="Scramblase"/>
</dbReference>
<organism evidence="3">
    <name type="scientific">Prymnesium polylepis</name>
    <dbReference type="NCBI Taxonomy" id="72548"/>
    <lineage>
        <taxon>Eukaryota</taxon>
        <taxon>Haptista</taxon>
        <taxon>Haptophyta</taxon>
        <taxon>Prymnesiophyceae</taxon>
        <taxon>Prymnesiales</taxon>
        <taxon>Prymnesiaceae</taxon>
        <taxon>Prymnesium</taxon>
    </lineage>
</organism>
<gene>
    <name evidence="3" type="ORF">CPOL0286_LOCUS7409</name>
</gene>
<dbReference type="AlphaFoldDB" id="A0A6V4GAR0"/>
<protein>
    <recommendedName>
        <fullName evidence="2">Phospholipid scramblase</fullName>
    </recommendedName>
</protein>
<dbReference type="PANTHER" id="PTHR23248">
    <property type="entry name" value="PHOSPHOLIPID SCRAMBLASE-RELATED"/>
    <property type="match status" value="1"/>
</dbReference>
<dbReference type="GO" id="GO:0017128">
    <property type="term" value="F:phospholipid scramblase activity"/>
    <property type="evidence" value="ECO:0007669"/>
    <property type="project" value="InterPro"/>
</dbReference>
<dbReference type="EMBL" id="HBKO01016215">
    <property type="protein sequence ID" value="CAE2214590.1"/>
    <property type="molecule type" value="Transcribed_RNA"/>
</dbReference>
<dbReference type="Pfam" id="PF03803">
    <property type="entry name" value="Scramblase"/>
    <property type="match status" value="2"/>
</dbReference>
<comment type="similarity">
    <text evidence="1 2">Belongs to the phospholipid scramblase family.</text>
</comment>
<accession>A0A6V4GAR0</accession>
<sequence length="382" mass="40970">MQVQVPSSQPVAQPVVVAASPVMVDGFPAQVKELGPQSVVGIPIDVSTFVTSQFGLPIDPVPMLDAQTAGILASVNKFKVKQRLAWMEALTQGACEQSNIYDIFDDNTNQPLFTAVEESDGCTRCCCAPHHSFHLKFKPAAVGVPKSALGGHPTLMTMEREGCCSKWGLGCWACNDDCKDGYFLHAGDVVGEPGKVQMSSGRVMGFATQPSMGGGFTPTVNVMERLDETGSKWGAMAKIEGPQCFGGCSELCCDSAWPVSKMAADDFHNRLFVGDFATITKRKPNGLGAALQEAMTDSDTYTIEFNPNVALAPQQKALMLSSLVQIDFMFFEKDNGMCKSEGGKIKITLFECYCYGCTCPCNLEFGGNNGGGAPPKPDEMER</sequence>
<dbReference type="GO" id="GO:0005886">
    <property type="term" value="C:plasma membrane"/>
    <property type="evidence" value="ECO:0007669"/>
    <property type="project" value="TreeGrafter"/>
</dbReference>
<name>A0A6V4GAR0_9EUKA</name>
<evidence type="ECO:0000256" key="1">
    <source>
        <dbReference type="ARBA" id="ARBA00005350"/>
    </source>
</evidence>